<keyword evidence="2" id="KW-0808">Transferase</keyword>
<evidence type="ECO:0000313" key="3">
    <source>
        <dbReference type="EMBL" id="OGC36083.1"/>
    </source>
</evidence>
<evidence type="ECO:0000313" key="4">
    <source>
        <dbReference type="Proteomes" id="UP000178951"/>
    </source>
</evidence>
<protein>
    <recommendedName>
        <fullName evidence="5">Glycosyltransferase family 9 protein</fullName>
    </recommendedName>
</protein>
<keyword evidence="1" id="KW-0328">Glycosyltransferase</keyword>
<dbReference type="GO" id="GO:0008713">
    <property type="term" value="F:ADP-heptose-lipopolysaccharide heptosyltransferase activity"/>
    <property type="evidence" value="ECO:0007669"/>
    <property type="project" value="TreeGrafter"/>
</dbReference>
<dbReference type="AlphaFoldDB" id="A0A1F4TVI2"/>
<dbReference type="CDD" id="cd03789">
    <property type="entry name" value="GT9_LPS_heptosyltransferase"/>
    <property type="match status" value="1"/>
</dbReference>
<reference evidence="3 4" key="1">
    <citation type="journal article" date="2016" name="Nat. Commun.">
        <title>Thousands of microbial genomes shed light on interconnected biogeochemical processes in an aquifer system.</title>
        <authorList>
            <person name="Anantharaman K."/>
            <person name="Brown C.T."/>
            <person name="Hug L.A."/>
            <person name="Sharon I."/>
            <person name="Castelle C.J."/>
            <person name="Probst A.J."/>
            <person name="Thomas B.C."/>
            <person name="Singh A."/>
            <person name="Wilkins M.J."/>
            <person name="Karaoz U."/>
            <person name="Brodie E.L."/>
            <person name="Williams K.H."/>
            <person name="Hubbard S.S."/>
            <person name="Banfield J.F."/>
        </authorList>
    </citation>
    <scope>NUCLEOTIDE SEQUENCE [LARGE SCALE GENOMIC DNA]</scope>
</reference>
<dbReference type="InterPro" id="IPR002201">
    <property type="entry name" value="Glyco_trans_9"/>
</dbReference>
<dbReference type="Pfam" id="PF01075">
    <property type="entry name" value="Glyco_transf_9"/>
    <property type="match status" value="1"/>
</dbReference>
<dbReference type="Gene3D" id="3.40.50.2000">
    <property type="entry name" value="Glycogen Phosphorylase B"/>
    <property type="match status" value="2"/>
</dbReference>
<dbReference type="SUPFAM" id="SSF53756">
    <property type="entry name" value="UDP-Glycosyltransferase/glycogen phosphorylase"/>
    <property type="match status" value="1"/>
</dbReference>
<dbReference type="PANTHER" id="PTHR30160">
    <property type="entry name" value="TETRAACYLDISACCHARIDE 4'-KINASE-RELATED"/>
    <property type="match status" value="1"/>
</dbReference>
<proteinExistence type="predicted"/>
<evidence type="ECO:0000256" key="2">
    <source>
        <dbReference type="ARBA" id="ARBA00022679"/>
    </source>
</evidence>
<comment type="caution">
    <text evidence="3">The sequence shown here is derived from an EMBL/GenBank/DDBJ whole genome shotgun (WGS) entry which is preliminary data.</text>
</comment>
<gene>
    <name evidence="3" type="ORF">A2311_00515</name>
</gene>
<sequence>MDEPKKILIIRPDAIGDMVLTFPAIQAVKDKFPQAEITLLATPYTAPLLAAYSPVQRVIYDYDLKKYSFDLSINFYNQFNDTYAAYRAGIPLRLGDSSRILTAWMNNLKVFRRWDDFTRHEVEFNFDLLKPLGIKISEHKPKINIPAGPALQDKAVGLHIGSKTSSSWQAAGFIELANWLSKERKKIVYLLGGPADKEKGEAIMRACDGPVINLAGQQDLAGLIRAISQLQFFVGMDTGATHLAALLNIPLVMICQNRKATPLRWGPWQTRHQVVVPMLGAAQATARQVIDASIIVLEGGGAISREEALHHWAKQALGMAIVHDESNRDRAEKLAGWLEAGNYRHYLTQGKNFRELLDFFISHDTLIIHQVGHSAGIMPWLAQQLTGSYLASRAVLVKDQPGSYHDTNSLINYYFSAARKA</sequence>
<dbReference type="EMBL" id="MEUF01000019">
    <property type="protein sequence ID" value="OGC36083.1"/>
    <property type="molecule type" value="Genomic_DNA"/>
</dbReference>
<evidence type="ECO:0000256" key="1">
    <source>
        <dbReference type="ARBA" id="ARBA00022676"/>
    </source>
</evidence>
<evidence type="ECO:0008006" key="5">
    <source>
        <dbReference type="Google" id="ProtNLM"/>
    </source>
</evidence>
<dbReference type="InterPro" id="IPR051199">
    <property type="entry name" value="LPS_LOS_Heptosyltrfase"/>
</dbReference>
<dbReference type="GO" id="GO:0005829">
    <property type="term" value="C:cytosol"/>
    <property type="evidence" value="ECO:0007669"/>
    <property type="project" value="TreeGrafter"/>
</dbReference>
<dbReference type="STRING" id="1802583.A2311_00515"/>
<dbReference type="GO" id="GO:0009244">
    <property type="term" value="P:lipopolysaccharide core region biosynthetic process"/>
    <property type="evidence" value="ECO:0007669"/>
    <property type="project" value="TreeGrafter"/>
</dbReference>
<name>A0A1F4TVI2_UNCSA</name>
<accession>A0A1F4TVI2</accession>
<organism evidence="3 4">
    <name type="scientific">candidate division WOR-1 bacterium RIFOXYB2_FULL_48_7</name>
    <dbReference type="NCBI Taxonomy" id="1802583"/>
    <lineage>
        <taxon>Bacteria</taxon>
        <taxon>Bacillati</taxon>
        <taxon>Saganbacteria</taxon>
    </lineage>
</organism>
<dbReference type="Proteomes" id="UP000178951">
    <property type="component" value="Unassembled WGS sequence"/>
</dbReference>